<keyword evidence="1" id="KW-0472">Membrane</keyword>
<comment type="caution">
    <text evidence="2">The sequence shown here is derived from an EMBL/GenBank/DDBJ whole genome shotgun (WGS) entry which is preliminary data.</text>
</comment>
<evidence type="ECO:0000313" key="3">
    <source>
        <dbReference type="Proteomes" id="UP000315303"/>
    </source>
</evidence>
<name>A0A502L460_9GAMM</name>
<keyword evidence="1" id="KW-1133">Transmembrane helix</keyword>
<sequence length="402" mass="45610">MKRALNTSFQWFAFLLLGLPLSLYLLLVIINIVDEDKSPLAIEFEQKLEQLANVADKDNAFIYLMGIEAPEGADVLVEGIKNTALLSKDPKHEIYNSVLADINLLESSHYNIISDCKNLGFDRKECRESLIAKKQEIDVLLDGTKLLQKRYETMSALTAWFEIIPENTSYGVMGDYFLLARLFDMQMLSIWRKAESNRLASTLAAIKQEAMFRKMIFMSSHTRMGNSLTFYRYENFLRWVNIILADLSHTHGNIANLDTVLPTLNSGPDLGLIALGEWQFGSAFFQQAIKASENHEKKSEMILGNIVKGIFNEQATENLLAKVLNVQYQQSIDKQALLDIQRQCEYSLGNSLFWFPYNLAGKSTVCAGVNEPTGYIENMNATLELLKSLREEIIDKYGKTSH</sequence>
<gene>
    <name evidence="2" type="ORF">EPA86_09660</name>
</gene>
<evidence type="ECO:0000256" key="1">
    <source>
        <dbReference type="SAM" id="Phobius"/>
    </source>
</evidence>
<dbReference type="Proteomes" id="UP000315303">
    <property type="component" value="Unassembled WGS sequence"/>
</dbReference>
<protein>
    <submittedName>
        <fullName evidence="2">Uncharacterized protein</fullName>
    </submittedName>
</protein>
<dbReference type="RefSeq" id="WP_140603241.1">
    <property type="nucleotide sequence ID" value="NZ_SAWY01000020.1"/>
</dbReference>
<accession>A0A502L460</accession>
<keyword evidence="3" id="KW-1185">Reference proteome</keyword>
<dbReference type="EMBL" id="SAWY01000020">
    <property type="protein sequence ID" value="TPH15077.1"/>
    <property type="molecule type" value="Genomic_DNA"/>
</dbReference>
<organism evidence="2 3">
    <name type="scientific">Litorilituus lipolyticus</name>
    <dbReference type="NCBI Taxonomy" id="2491017"/>
    <lineage>
        <taxon>Bacteria</taxon>
        <taxon>Pseudomonadati</taxon>
        <taxon>Pseudomonadota</taxon>
        <taxon>Gammaproteobacteria</taxon>
        <taxon>Alteromonadales</taxon>
        <taxon>Colwelliaceae</taxon>
        <taxon>Litorilituus</taxon>
    </lineage>
</organism>
<feature type="transmembrane region" description="Helical" evidence="1">
    <location>
        <begin position="12"/>
        <end position="33"/>
    </location>
</feature>
<dbReference type="OrthoDB" id="6252706at2"/>
<evidence type="ECO:0000313" key="2">
    <source>
        <dbReference type="EMBL" id="TPH15077.1"/>
    </source>
</evidence>
<proteinExistence type="predicted"/>
<reference evidence="2 3" key="1">
    <citation type="submission" date="2019-01" db="EMBL/GenBank/DDBJ databases">
        <title>Litorilituus lipolytica sp. nov., isolated from intertidal sand of the Yellow Sea in China.</title>
        <authorList>
            <person name="Liu A."/>
        </authorList>
    </citation>
    <scope>NUCLEOTIDE SEQUENCE [LARGE SCALE GENOMIC DNA]</scope>
    <source>
        <strain evidence="2 3">RZ04</strain>
    </source>
</reference>
<keyword evidence="1" id="KW-0812">Transmembrane</keyword>
<dbReference type="AlphaFoldDB" id="A0A502L460"/>